<dbReference type="Proteomes" id="UP001202479">
    <property type="component" value="Unassembled WGS sequence"/>
</dbReference>
<dbReference type="AlphaFoldDB" id="A0AAI9T0H7"/>
<dbReference type="RefSeq" id="XP_049182094.1">
    <property type="nucleotide sequence ID" value="XM_049326780.1"/>
</dbReference>
<dbReference type="EMBL" id="JAHUZD010000024">
    <property type="protein sequence ID" value="KAI3406349.2"/>
    <property type="molecule type" value="Genomic_DNA"/>
</dbReference>
<name>A0AAI9T0H7_9ASCO</name>
<evidence type="ECO:0000313" key="2">
    <source>
        <dbReference type="Proteomes" id="UP001202479"/>
    </source>
</evidence>
<protein>
    <submittedName>
        <fullName evidence="1">Uncharacterized protein</fullName>
    </submittedName>
</protein>
<accession>A0AAI9T0H7</accession>
<evidence type="ECO:0000313" key="1">
    <source>
        <dbReference type="EMBL" id="KAI3406349.2"/>
    </source>
</evidence>
<gene>
    <name evidence="1" type="ORF">KGF56_000830</name>
</gene>
<organism evidence="1 2">
    <name type="scientific">Candida oxycetoniae</name>
    <dbReference type="NCBI Taxonomy" id="497107"/>
    <lineage>
        <taxon>Eukaryota</taxon>
        <taxon>Fungi</taxon>
        <taxon>Dikarya</taxon>
        <taxon>Ascomycota</taxon>
        <taxon>Saccharomycotina</taxon>
        <taxon>Pichiomycetes</taxon>
        <taxon>Debaryomycetaceae</taxon>
        <taxon>Candida/Lodderomyces clade</taxon>
        <taxon>Candida</taxon>
    </lineage>
</organism>
<dbReference type="GeneID" id="73378447"/>
<keyword evidence="2" id="KW-1185">Reference proteome</keyword>
<sequence>MGFIESGKPSVKKRKVAVYKRKNHVANSTHQSPSTTYSSQDISVTLTLSPCAKSSYERKVCLKDLPFEVIRKIFIFAGPGNNLHLVNRSFYQNMRFSGVNDDQEEDQQLTKYQLINVDLYDSEQEEEKTKKKKKSCIWKNYSLVITFIRRYFLYDLNIGLDEDLIGRKMEFYLHQLDDITSLYPNYNQSEYYQKFVANLEMLASIWNKYKTTAGRYVLNKDLLNFKFISRKLLLKLTSETFCFAKQACEKEELLKFKCMQEIELNRKLRVKFLRFKFRELYVLLDKVKDDLVSGTFESLGQYNEFEKYVEMINNHPPEMNNPVSNPPIPMYPNENEEFEGFTIDRTTFYNYKAGYIFGWVFFGELDNFAKECLIPDSIYLKSIKSRRFYNVVLTLDTSVHPLSRYPDFLLQEILYSLHPNNVDFKIFASLSTIVRSIMDGTRFPAAKYFGLIGSLKEAFKLYDTYSKLDYLSFGVNERGLNILENLFQGMHAMFLYTLQSYENEKEDQKQLWALALELKNAELIEFMSRASKILDP</sequence>
<comment type="caution">
    <text evidence="1">The sequence shown here is derived from an EMBL/GenBank/DDBJ whole genome shotgun (WGS) entry which is preliminary data.</text>
</comment>
<reference evidence="1" key="1">
    <citation type="journal article" date="2022" name="DNA Res.">
        <title>Genome analysis of five recently described species of the CUG-Ser clade uncovers Candida theae as a new hybrid lineage with pathogenic potential in the Candida parapsilosis species complex.</title>
        <authorList>
            <person name="Mixao V."/>
            <person name="Del Olmo V."/>
            <person name="Hegedusova E."/>
            <person name="Saus E."/>
            <person name="Pryszcz L."/>
            <person name="Cillingova A."/>
            <person name="Nosek J."/>
            <person name="Gabaldon T."/>
        </authorList>
    </citation>
    <scope>NUCLEOTIDE SEQUENCE</scope>
    <source>
        <strain evidence="1">CBS 10844</strain>
    </source>
</reference>
<proteinExistence type="predicted"/>